<proteinExistence type="predicted"/>
<dbReference type="CDD" id="cd04301">
    <property type="entry name" value="NAT_SF"/>
    <property type="match status" value="1"/>
</dbReference>
<dbReference type="InterPro" id="IPR000182">
    <property type="entry name" value="GNAT_dom"/>
</dbReference>
<dbReference type="InterPro" id="IPR016181">
    <property type="entry name" value="Acyl_CoA_acyltransferase"/>
</dbReference>
<dbReference type="InterPro" id="IPR050276">
    <property type="entry name" value="MshD_Acetyltransferase"/>
</dbReference>
<dbReference type="EMBL" id="OY569118">
    <property type="protein sequence ID" value="CAJ1002288.1"/>
    <property type="molecule type" value="Genomic_DNA"/>
</dbReference>
<dbReference type="PANTHER" id="PTHR43617:SF22">
    <property type="entry name" value="L-AMINO ACID N-ACETYLTRANSFERASE AAAT"/>
    <property type="match status" value="1"/>
</dbReference>
<dbReference type="Pfam" id="PF00583">
    <property type="entry name" value="Acetyltransf_1"/>
    <property type="match status" value="1"/>
</dbReference>
<sequence>MNDLLITKPTREDITSAYAVFEASITDAFEKDGLGHLTSDIEYEIESKKNLLTSSLVNAKSGTFFLVAKMNDNLIGTVSFGPCSSDIKKFTNNQLEAIGELGSLYVLPEFQGKGVGSALIHSMMEVLHESGVEQFCLDSGYKQAQTKWLRKFGEPYFIARDYWGKDRHHMVWLCKVSDYVKGQD</sequence>
<evidence type="ECO:0000313" key="3">
    <source>
        <dbReference type="Proteomes" id="UP001189619"/>
    </source>
</evidence>
<gene>
    <name evidence="2" type="ORF">BSPP4475_08175</name>
</gene>
<name>A0AA48M9T5_9BACL</name>
<accession>A0AA48M9T5</accession>
<evidence type="ECO:0000259" key="1">
    <source>
        <dbReference type="PROSITE" id="PS51186"/>
    </source>
</evidence>
<reference evidence="2" key="1">
    <citation type="submission" date="2023-07" db="EMBL/GenBank/DDBJ databases">
        <authorList>
            <person name="Ivanov I."/>
            <person name="Teneva D."/>
            <person name="Stoikov I."/>
        </authorList>
    </citation>
    <scope>NUCLEOTIDE SEQUENCE</scope>
    <source>
        <strain evidence="2">4475</strain>
    </source>
</reference>
<dbReference type="SUPFAM" id="SSF55729">
    <property type="entry name" value="Acyl-CoA N-acyltransferases (Nat)"/>
    <property type="match status" value="1"/>
</dbReference>
<organism evidence="2 3">
    <name type="scientific">Brevibacillus aydinogluensis</name>
    <dbReference type="NCBI Taxonomy" id="927786"/>
    <lineage>
        <taxon>Bacteria</taxon>
        <taxon>Bacillati</taxon>
        <taxon>Bacillota</taxon>
        <taxon>Bacilli</taxon>
        <taxon>Bacillales</taxon>
        <taxon>Paenibacillaceae</taxon>
        <taxon>Brevibacillus</taxon>
    </lineage>
</organism>
<dbReference type="Proteomes" id="UP001189619">
    <property type="component" value="Chromosome"/>
</dbReference>
<feature type="domain" description="N-acetyltransferase" evidence="1">
    <location>
        <begin position="23"/>
        <end position="177"/>
    </location>
</feature>
<dbReference type="Gene3D" id="3.40.630.30">
    <property type="match status" value="1"/>
</dbReference>
<dbReference type="GO" id="GO:0016747">
    <property type="term" value="F:acyltransferase activity, transferring groups other than amino-acyl groups"/>
    <property type="evidence" value="ECO:0007669"/>
    <property type="project" value="InterPro"/>
</dbReference>
<dbReference type="PANTHER" id="PTHR43617">
    <property type="entry name" value="L-AMINO ACID N-ACETYLTRANSFERASE"/>
    <property type="match status" value="1"/>
</dbReference>
<evidence type="ECO:0000313" key="2">
    <source>
        <dbReference type="EMBL" id="CAJ1002288.1"/>
    </source>
</evidence>
<dbReference type="KEGG" id="bayd:BSPP4475_08175"/>
<dbReference type="AlphaFoldDB" id="A0AA48M9T5"/>
<protein>
    <submittedName>
        <fullName evidence="2">GNAT family N-acetyltransferase</fullName>
    </submittedName>
</protein>
<keyword evidence="3" id="KW-1185">Reference proteome</keyword>
<dbReference type="PROSITE" id="PS51186">
    <property type="entry name" value="GNAT"/>
    <property type="match status" value="1"/>
</dbReference>
<dbReference type="RefSeq" id="WP_304415384.1">
    <property type="nucleotide sequence ID" value="NZ_OY569118.1"/>
</dbReference>